<organism evidence="3 4">
    <name type="scientific">Apatococcus lobatus</name>
    <dbReference type="NCBI Taxonomy" id="904363"/>
    <lineage>
        <taxon>Eukaryota</taxon>
        <taxon>Viridiplantae</taxon>
        <taxon>Chlorophyta</taxon>
        <taxon>core chlorophytes</taxon>
        <taxon>Trebouxiophyceae</taxon>
        <taxon>Chlorellales</taxon>
        <taxon>Chlorellaceae</taxon>
        <taxon>Apatococcus</taxon>
    </lineage>
</organism>
<evidence type="ECO:0000259" key="2">
    <source>
        <dbReference type="Pfam" id="PF10441"/>
    </source>
</evidence>
<keyword evidence="4" id="KW-1185">Reference proteome</keyword>
<evidence type="ECO:0000313" key="3">
    <source>
        <dbReference type="EMBL" id="KAK9826273.1"/>
    </source>
</evidence>
<comment type="caution">
    <text evidence="3">The sequence shown here is derived from an EMBL/GenBank/DDBJ whole genome shotgun (WGS) entry which is preliminary data.</text>
</comment>
<dbReference type="GO" id="GO:0042254">
    <property type="term" value="P:ribosome biogenesis"/>
    <property type="evidence" value="ECO:0007669"/>
    <property type="project" value="TreeGrafter"/>
</dbReference>
<feature type="compositionally biased region" description="Low complexity" evidence="1">
    <location>
        <begin position="980"/>
        <end position="992"/>
    </location>
</feature>
<evidence type="ECO:0000256" key="1">
    <source>
        <dbReference type="SAM" id="MobiDB-lite"/>
    </source>
</evidence>
<reference evidence="3 4" key="1">
    <citation type="journal article" date="2024" name="Nat. Commun.">
        <title>Phylogenomics reveals the evolutionary origins of lichenization in chlorophyte algae.</title>
        <authorList>
            <person name="Puginier C."/>
            <person name="Libourel C."/>
            <person name="Otte J."/>
            <person name="Skaloud P."/>
            <person name="Haon M."/>
            <person name="Grisel S."/>
            <person name="Petersen M."/>
            <person name="Berrin J.G."/>
            <person name="Delaux P.M."/>
            <person name="Dal Grande F."/>
            <person name="Keller J."/>
        </authorList>
    </citation>
    <scope>NUCLEOTIDE SEQUENCE [LARGE SCALE GENOMIC DNA]</scope>
    <source>
        <strain evidence="3 4">SAG 2145</strain>
    </source>
</reference>
<feature type="compositionally biased region" description="Low complexity" evidence="1">
    <location>
        <begin position="1514"/>
        <end position="1539"/>
    </location>
</feature>
<dbReference type="InterPro" id="IPR052609">
    <property type="entry name" value="Ribosome_Biogenesis_Reg"/>
</dbReference>
<feature type="compositionally biased region" description="Polar residues" evidence="1">
    <location>
        <begin position="146"/>
        <end position="156"/>
    </location>
</feature>
<protein>
    <recommendedName>
        <fullName evidence="2">Nucleolar 27S pre-rRNA processing Urb2/Npa2 C-terminal domain-containing protein</fullName>
    </recommendedName>
</protein>
<feature type="region of interest" description="Disordered" evidence="1">
    <location>
        <begin position="419"/>
        <end position="464"/>
    </location>
</feature>
<feature type="region of interest" description="Disordered" evidence="1">
    <location>
        <begin position="1552"/>
        <end position="1582"/>
    </location>
</feature>
<proteinExistence type="predicted"/>
<feature type="compositionally biased region" description="Polar residues" evidence="1">
    <location>
        <begin position="419"/>
        <end position="429"/>
    </location>
</feature>
<dbReference type="GO" id="GO:0005730">
    <property type="term" value="C:nucleolus"/>
    <property type="evidence" value="ECO:0007669"/>
    <property type="project" value="TreeGrafter"/>
</dbReference>
<sequence>MDIFQGLRVLRSSGDGLDRKHKQAVLIRRWLLEDAARGRDHDQRIPCRVWSHCAGQLLEWLSSALDDQIRVQPVNGGFQSSSEPSLQTGPSLWQLFADVLSSAQQLGRAVAVPDVVSSLASCCQKAAGSAQCSAQPSHQFSDRSSHQTLEQPSQEQYHADPDAMICILGHLHMRRAENLLSSVEHSVALAEAALAAAAAQMGTWTELASCAVTSCTAACTRSLNQRKVFEASTQRLMRAILPHLHSPNDPQGRQPDQQLRAACVQLLEVGIFHSSHIPGLAEASTESYHLHVSVTGEAACAQAPRSKPDKRSTDKQSLTSYHWQFFQALDQILSSQQQTAGFSPHLPALLLNSFCQAARASANSAEAVEAHSIPVASAEAELQAKGRTGLDPSADLHFFMHLLVLVHKAQQAAHDSFFQQQGPSATDSASAGGLGAFQGKGQMSNELKSADSAGKSASQQALSEKAVVKAARKARKRSKAARIDTSQATVGPALSAAARWTRLAATTASLLKSAQQLAVYRPNEDTTGSNRALLAQLATDTSLHVTSIRDNGNSEAVETLNMLRAGISVWSALLALEHRAVQPLLKDLWQWCIQYVTPQAGQVLAKSTDEVRAAIAQMLQTSQQLRQVPDFLQQAFLAVSTATHSQATALQQLLCHDGIRLQLQDGFASLPSGQVPMVVQHAAEVLMPFAVTPDSPKPAVLCAAQLATACFLHVQVTGPQADALAAQADAALQVIGADLAEEAKGVQASAGSTSAEPCTLLKLAQGVFEKSATAGTKSVALEASHSSGLECVLLNLCAARLQWLQEQLLRLQYTCPQPDLPDAEDTQVLPAYAQSLQLETNLLAALMAQQATIASSLYMDGQQGPLDAALACQEQYLPIITNYLEVLLARAPAASLAALAESVLLTVSCLPFSHPSAKACRTALHRMLMAQQPSMQAAWSLALQRALECLMQQCLQGGSSARPPADVPDLPPQTGSPHVSASASSTAKSTSTKSKKRQLGAASQTASASPKKLKRAPQIVEEQLSFDKKLSVAQLSTWSNHLTAAQSQCLNAAPKSTTASSPTADIYSRRQLDACANLTSLFWHVRLIAQSHLPSAVSSGLVSGIGDQDAQNAEAVDVLLAWTVGALQQRVSLNVQEGQALGFLAACMSRSLACAAEAPRAYLTGPQQASLQSISTGGCQMQQDCVLPKARMLQLEETIMKHLTGQDEQAFKPHGIHASLHLFAAAAHCLRCHVAYPTLPAAVQSTDSEPSPVLDLLPQLVQQASSFLQQYHLGPVASAGHAVSDPDIITAACSGSDAAQLVQLLEAAALVGPCQHAKHPMSAQGNPATDQRLSGPSLACSPDELLQTQLSLLKSPVPCPQPTDSPQAASGAVASLPYNAALHASQRSPLRASLLKSIQTCLAGQDQQQRTRLHAALLNTLPNPSSAVDSLPLFELALLALETRTAFTVEDSHHTLSSKTANAFAAATSDGITGLAALLPVGVGAWQHNASAAAIQSCTTYQRTLHPAAPSTEAAVQAQDAHTVTAAAAQPRPQAASQSDEAIASLLQAHPATGPWRGSVPAPGSSPDVRSPMQQTDGSAPDSETGAFLLGICTGLQCLQSLAARDRAFQLAPESVARMAHLPWQLLQTRDVWGWHQCPKTGQAVVVACCNLLAALLRHRAKGLRRCMTLVAASCRRLLQQLAAWLLQTGKSSADKTRAMHDAASWEHKQQETNQEHAAEALQPAFKALGRVFTALADQKEVLGRYALPVLADYVATAGLAAQAQVRFTKQGSLGVDCSLGNAVAVPLRSAACALYGVCSASQVQHLHATLSGAAQGLAQAALSELRTEFEGVHKYTGKA</sequence>
<evidence type="ECO:0000313" key="4">
    <source>
        <dbReference type="Proteomes" id="UP001438707"/>
    </source>
</evidence>
<feature type="region of interest" description="Disordered" evidence="1">
    <location>
        <begin position="960"/>
        <end position="1016"/>
    </location>
</feature>
<dbReference type="InterPro" id="IPR018849">
    <property type="entry name" value="Urb2/Npa2_C"/>
</dbReference>
<dbReference type="PANTHER" id="PTHR15682">
    <property type="entry name" value="UNHEALTHY RIBOSOME BIOGENESIS PROTEIN 2 HOMOLOG"/>
    <property type="match status" value="1"/>
</dbReference>
<dbReference type="EMBL" id="JALJOS010000021">
    <property type="protein sequence ID" value="KAK9826273.1"/>
    <property type="molecule type" value="Genomic_DNA"/>
</dbReference>
<feature type="region of interest" description="Disordered" evidence="1">
    <location>
        <begin position="134"/>
        <end position="156"/>
    </location>
</feature>
<feature type="domain" description="Nucleolar 27S pre-rRNA processing Urb2/Npa2 C-terminal" evidence="2">
    <location>
        <begin position="1597"/>
        <end position="1839"/>
    </location>
</feature>
<dbReference type="Proteomes" id="UP001438707">
    <property type="component" value="Unassembled WGS sequence"/>
</dbReference>
<name>A0AAW1QY81_9CHLO</name>
<dbReference type="PANTHER" id="PTHR15682:SF2">
    <property type="entry name" value="UNHEALTHY RIBOSOME BIOGENESIS PROTEIN 2 HOMOLOG"/>
    <property type="match status" value="1"/>
</dbReference>
<gene>
    <name evidence="3" type="ORF">WJX74_005055</name>
</gene>
<accession>A0AAW1QY81</accession>
<dbReference type="Pfam" id="PF10441">
    <property type="entry name" value="Urb2"/>
    <property type="match status" value="1"/>
</dbReference>
<feature type="region of interest" description="Disordered" evidence="1">
    <location>
        <begin position="1511"/>
        <end position="1540"/>
    </location>
</feature>